<sequence length="94" mass="11382">MQHPNIRMLLLNLMQSNPQDRRRRVYRVKSRVNHTFIRSYDSSTYQSYVIRLAIGNHSSEQQIPFVFPWCHPPDTRKAQLATYVRRRKDILRNI</sequence>
<dbReference type="Proteomes" id="UP001190700">
    <property type="component" value="Unassembled WGS sequence"/>
</dbReference>
<name>A0AAE0LGR8_9CHLO</name>
<keyword evidence="2" id="KW-1185">Reference proteome</keyword>
<dbReference type="EMBL" id="LGRX02002467">
    <property type="protein sequence ID" value="KAK3284179.1"/>
    <property type="molecule type" value="Genomic_DNA"/>
</dbReference>
<gene>
    <name evidence="1" type="ORF">CYMTET_8158</name>
</gene>
<protein>
    <submittedName>
        <fullName evidence="1">Uncharacterized protein</fullName>
    </submittedName>
</protein>
<proteinExistence type="predicted"/>
<evidence type="ECO:0000313" key="1">
    <source>
        <dbReference type="EMBL" id="KAK3284179.1"/>
    </source>
</evidence>
<dbReference type="AlphaFoldDB" id="A0AAE0LGR8"/>
<reference evidence="1 2" key="1">
    <citation type="journal article" date="2015" name="Genome Biol. Evol.">
        <title>Comparative Genomics of a Bacterivorous Green Alga Reveals Evolutionary Causalities and Consequences of Phago-Mixotrophic Mode of Nutrition.</title>
        <authorList>
            <person name="Burns J.A."/>
            <person name="Paasch A."/>
            <person name="Narechania A."/>
            <person name="Kim E."/>
        </authorList>
    </citation>
    <scope>NUCLEOTIDE SEQUENCE [LARGE SCALE GENOMIC DNA]</scope>
    <source>
        <strain evidence="1 2">PLY_AMNH</strain>
    </source>
</reference>
<comment type="caution">
    <text evidence="1">The sequence shown here is derived from an EMBL/GenBank/DDBJ whole genome shotgun (WGS) entry which is preliminary data.</text>
</comment>
<organism evidence="1 2">
    <name type="scientific">Cymbomonas tetramitiformis</name>
    <dbReference type="NCBI Taxonomy" id="36881"/>
    <lineage>
        <taxon>Eukaryota</taxon>
        <taxon>Viridiplantae</taxon>
        <taxon>Chlorophyta</taxon>
        <taxon>Pyramimonadophyceae</taxon>
        <taxon>Pyramimonadales</taxon>
        <taxon>Pyramimonadaceae</taxon>
        <taxon>Cymbomonas</taxon>
    </lineage>
</organism>
<evidence type="ECO:0000313" key="2">
    <source>
        <dbReference type="Proteomes" id="UP001190700"/>
    </source>
</evidence>
<accession>A0AAE0LGR8</accession>